<dbReference type="Proteomes" id="UP000661006">
    <property type="component" value="Unassembled WGS sequence"/>
</dbReference>
<protein>
    <submittedName>
        <fullName evidence="2 3">Acetyltransferase</fullName>
    </submittedName>
</protein>
<evidence type="ECO:0000313" key="5">
    <source>
        <dbReference type="Proteomes" id="UP001156613"/>
    </source>
</evidence>
<reference evidence="3" key="4">
    <citation type="submission" date="2020-11" db="EMBL/GenBank/DDBJ databases">
        <title>Description of novel Gluconobacter species.</title>
        <authorList>
            <person name="Cleenwerck I."/>
            <person name="Cnockaert M."/>
            <person name="Borremans W."/>
            <person name="Wieme A.D."/>
            <person name="De Vuyst L."/>
            <person name="Vandamme P."/>
        </authorList>
    </citation>
    <scope>NUCLEOTIDE SEQUENCE</scope>
    <source>
        <strain evidence="3">R71697</strain>
    </source>
</reference>
<reference evidence="3" key="3">
    <citation type="submission" date="2020-04" db="EMBL/GenBank/DDBJ databases">
        <authorList>
            <person name="Sombolestani A."/>
        </authorList>
    </citation>
    <scope>NUCLEOTIDE SEQUENCE</scope>
    <source>
        <strain evidence="3">R71697</strain>
    </source>
</reference>
<keyword evidence="5" id="KW-1185">Reference proteome</keyword>
<feature type="domain" description="N-acetyltransferase" evidence="1">
    <location>
        <begin position="11"/>
        <end position="165"/>
    </location>
</feature>
<evidence type="ECO:0000259" key="1">
    <source>
        <dbReference type="PROSITE" id="PS51186"/>
    </source>
</evidence>
<dbReference type="PANTHER" id="PTHR43792:SF1">
    <property type="entry name" value="N-ACETYLTRANSFERASE DOMAIN-CONTAINING PROTEIN"/>
    <property type="match status" value="1"/>
</dbReference>
<dbReference type="EMBL" id="BSNT01000011">
    <property type="protein sequence ID" value="GLQ58349.1"/>
    <property type="molecule type" value="Genomic_DNA"/>
</dbReference>
<comment type="caution">
    <text evidence="3">The sequence shown here is derived from an EMBL/GenBank/DDBJ whole genome shotgun (WGS) entry which is preliminary data.</text>
</comment>
<accession>A0A149S350</accession>
<dbReference type="EMBL" id="JABCQN010000002">
    <property type="protein sequence ID" value="MBF0870305.1"/>
    <property type="molecule type" value="Genomic_DNA"/>
</dbReference>
<dbReference type="InterPro" id="IPR000182">
    <property type="entry name" value="GNAT_dom"/>
</dbReference>
<dbReference type="Proteomes" id="UP001156613">
    <property type="component" value="Unassembled WGS sequence"/>
</dbReference>
<evidence type="ECO:0000313" key="2">
    <source>
        <dbReference type="EMBL" id="GLQ58349.1"/>
    </source>
</evidence>
<dbReference type="GO" id="GO:0016747">
    <property type="term" value="F:acyltransferase activity, transferring groups other than amino-acyl groups"/>
    <property type="evidence" value="ECO:0007669"/>
    <property type="project" value="InterPro"/>
</dbReference>
<dbReference type="OrthoDB" id="7263714at2"/>
<dbReference type="RefSeq" id="WP_010504171.1">
    <property type="nucleotide sequence ID" value="NZ_BEWO01000020.1"/>
</dbReference>
<reference evidence="2" key="5">
    <citation type="submission" date="2023-01" db="EMBL/GenBank/DDBJ databases">
        <title>Draft genome sequence of Gluconobacter japonicus strain NBRC 3271.</title>
        <authorList>
            <person name="Sun Q."/>
            <person name="Mori K."/>
        </authorList>
    </citation>
    <scope>NUCLEOTIDE SEQUENCE</scope>
    <source>
        <strain evidence="2">NBRC 3271</strain>
    </source>
</reference>
<dbReference type="STRING" id="376620.A0J51_00515"/>
<gene>
    <name evidence="2" type="ORF">GCM10010937_01500</name>
    <name evidence="3" type="ORF">HKD32_05455</name>
</gene>
<dbReference type="AlphaFoldDB" id="A0A149S350"/>
<reference evidence="5" key="2">
    <citation type="journal article" date="2019" name="Int. J. Syst. Evol. Microbiol.">
        <title>The Global Catalogue of Microorganisms (GCM) 10K type strain sequencing project: providing services to taxonomists for standard genome sequencing and annotation.</title>
        <authorList>
            <consortium name="The Broad Institute Genomics Platform"/>
            <consortium name="The Broad Institute Genome Sequencing Center for Infectious Disease"/>
            <person name="Wu L."/>
            <person name="Ma J."/>
        </authorList>
    </citation>
    <scope>NUCLEOTIDE SEQUENCE [LARGE SCALE GENOMIC DNA]</scope>
    <source>
        <strain evidence="5">NBRC 3271</strain>
    </source>
</reference>
<proteinExistence type="predicted"/>
<reference evidence="2" key="1">
    <citation type="journal article" date="2014" name="Int. J. Syst. Evol. Microbiol.">
        <title>Complete genome of a new Firmicutes species belonging to the dominant human colonic microbiota ('Ruminococcus bicirculans') reveals two chromosomes and a selective capacity to utilize plant glucans.</title>
        <authorList>
            <consortium name="NISC Comparative Sequencing Program"/>
            <person name="Wegmann U."/>
            <person name="Louis P."/>
            <person name="Goesmann A."/>
            <person name="Henrissat B."/>
            <person name="Duncan S.H."/>
            <person name="Flint H.J."/>
        </authorList>
    </citation>
    <scope>NUCLEOTIDE SEQUENCE</scope>
    <source>
        <strain evidence="2">NBRC 3271</strain>
    </source>
</reference>
<organism evidence="3 4">
    <name type="scientific">Gluconobacter japonicus</name>
    <dbReference type="NCBI Taxonomy" id="376620"/>
    <lineage>
        <taxon>Bacteria</taxon>
        <taxon>Pseudomonadati</taxon>
        <taxon>Pseudomonadota</taxon>
        <taxon>Alphaproteobacteria</taxon>
        <taxon>Acetobacterales</taxon>
        <taxon>Acetobacteraceae</taxon>
        <taxon>Gluconobacter</taxon>
    </lineage>
</organism>
<dbReference type="GeneID" id="81474134"/>
<sequence>MLGRELRTARLVLTPVNWPDLEDMIALKADAGAFGQMLGGVRSRFDTEQEMAEDVAFWARRRIGIFAIRENGRFVGMTGVHERPDGRGLGLRFSIFPWAAGRGLAREAAAAAIRYVLDEGEPRIVAVAKEDNLASRVVLGSIGMRHVDTFERDGNTMFLYEITSG</sequence>
<dbReference type="PANTHER" id="PTHR43792">
    <property type="entry name" value="GNAT FAMILY, PUTATIVE (AFU_ORTHOLOGUE AFUA_3G00765)-RELATED-RELATED"/>
    <property type="match status" value="1"/>
</dbReference>
<dbReference type="Pfam" id="PF13302">
    <property type="entry name" value="Acetyltransf_3"/>
    <property type="match status" value="1"/>
</dbReference>
<dbReference type="PROSITE" id="PS51186">
    <property type="entry name" value="GNAT"/>
    <property type="match status" value="1"/>
</dbReference>
<evidence type="ECO:0000313" key="3">
    <source>
        <dbReference type="EMBL" id="MBF0870305.1"/>
    </source>
</evidence>
<dbReference type="SUPFAM" id="SSF55729">
    <property type="entry name" value="Acyl-CoA N-acyltransferases (Nat)"/>
    <property type="match status" value="1"/>
</dbReference>
<dbReference type="InterPro" id="IPR051531">
    <property type="entry name" value="N-acetyltransferase"/>
</dbReference>
<dbReference type="InterPro" id="IPR016181">
    <property type="entry name" value="Acyl_CoA_acyltransferase"/>
</dbReference>
<evidence type="ECO:0000313" key="4">
    <source>
        <dbReference type="Proteomes" id="UP000661006"/>
    </source>
</evidence>
<name>A0A149S350_GLUJA</name>
<dbReference type="Gene3D" id="3.40.630.30">
    <property type="match status" value="1"/>
</dbReference>